<dbReference type="PROSITE" id="PS51186">
    <property type="entry name" value="GNAT"/>
    <property type="match status" value="1"/>
</dbReference>
<dbReference type="Pfam" id="PF00583">
    <property type="entry name" value="Acetyltransf_1"/>
    <property type="match status" value="1"/>
</dbReference>
<evidence type="ECO:0000313" key="1">
    <source>
        <dbReference type="EMBL" id="KWA58558.1"/>
    </source>
</evidence>
<dbReference type="EMBL" id="LPHB01000056">
    <property type="protein sequence ID" value="KWA58558.1"/>
    <property type="molecule type" value="Genomic_DNA"/>
</dbReference>
<organism evidence="1">
    <name type="scientific">Burkholderia stagnalis</name>
    <dbReference type="NCBI Taxonomy" id="1503054"/>
    <lineage>
        <taxon>Bacteria</taxon>
        <taxon>Pseudomonadati</taxon>
        <taxon>Pseudomonadota</taxon>
        <taxon>Betaproteobacteria</taxon>
        <taxon>Burkholderiales</taxon>
        <taxon>Burkholderiaceae</taxon>
        <taxon>Burkholderia</taxon>
        <taxon>Burkholderia cepacia complex</taxon>
    </lineage>
</organism>
<reference evidence="1 2" key="1">
    <citation type="submission" date="2015-11" db="EMBL/GenBank/DDBJ databases">
        <title>Expanding the genomic diversity of Burkholderia species for the development of highly accurate diagnostics.</title>
        <authorList>
            <person name="Sahl J."/>
            <person name="Keim P."/>
            <person name="Wagner D."/>
        </authorList>
    </citation>
    <scope>NUCLEOTIDE SEQUENCE [LARGE SCALE GENOMIC DNA]</scope>
    <source>
        <strain evidence="1 2">MSMB1960WGS</strain>
    </source>
</reference>
<proteinExistence type="predicted"/>
<evidence type="ECO:0000313" key="2">
    <source>
        <dbReference type="Proteomes" id="UP000068603"/>
    </source>
</evidence>
<dbReference type="GO" id="GO:0008080">
    <property type="term" value="F:N-acetyltransferase activity"/>
    <property type="evidence" value="ECO:0007669"/>
    <property type="project" value="TreeGrafter"/>
</dbReference>
<dbReference type="PANTHER" id="PTHR13355:SF22">
    <property type="entry name" value="SLL0786 PROTEIN"/>
    <property type="match status" value="1"/>
</dbReference>
<dbReference type="Gene3D" id="3.40.630.30">
    <property type="match status" value="1"/>
</dbReference>
<dbReference type="SUPFAM" id="SSF55729">
    <property type="entry name" value="Acyl-CoA N-acyltransferases (Nat)"/>
    <property type="match status" value="1"/>
</dbReference>
<comment type="caution">
    <text evidence="1">The sequence shown here is derived from an EMBL/GenBank/DDBJ whole genome shotgun (WGS) entry which is preliminary data.</text>
</comment>
<sequence length="154" mass="17099">MTQNGVLFTISAIQAEQTYPLRAEVLLKRDEDACTLPGDHAPTTIHLAVQDRERIVAIASLCEDRPEGSAPGLRAWRLRGMAVHASARGLGFGRLLVHLCLRHAQARDAELVWCTARESAHGFYEKLGFAADPQTLTMSSRPDLNFYLMRHSFA</sequence>
<dbReference type="CDD" id="cd04301">
    <property type="entry name" value="NAT_SF"/>
    <property type="match status" value="1"/>
</dbReference>
<dbReference type="PANTHER" id="PTHR13355">
    <property type="entry name" value="GLUCOSAMINE 6-PHOSPHATE N-ACETYLTRANSFERASE"/>
    <property type="match status" value="1"/>
</dbReference>
<dbReference type="InterPro" id="IPR039143">
    <property type="entry name" value="GNPNAT1-like"/>
</dbReference>
<dbReference type="STRING" id="1503054.WT74_22875"/>
<dbReference type="RefSeq" id="WP_059810600.1">
    <property type="nucleotide sequence ID" value="NZ_QTOO01000021.1"/>
</dbReference>
<dbReference type="KEGG" id="bstg:WT74_22875"/>
<gene>
    <name evidence="1" type="ORF">WT44_20490</name>
</gene>
<dbReference type="InterPro" id="IPR000182">
    <property type="entry name" value="GNAT_dom"/>
</dbReference>
<keyword evidence="1" id="KW-0808">Transferase</keyword>
<protein>
    <submittedName>
        <fullName evidence="1">GCN5 family acetyltransferase</fullName>
    </submittedName>
</protein>
<accession>A0A104MC48</accession>
<dbReference type="Proteomes" id="UP000068603">
    <property type="component" value="Unassembled WGS sequence"/>
</dbReference>
<name>A0A104MC48_9BURK</name>
<dbReference type="AlphaFoldDB" id="A0A104MC48"/>
<dbReference type="InterPro" id="IPR016181">
    <property type="entry name" value="Acyl_CoA_acyltransferase"/>
</dbReference>